<dbReference type="EMBL" id="BONO01000006">
    <property type="protein sequence ID" value="GIG35731.1"/>
    <property type="molecule type" value="Genomic_DNA"/>
</dbReference>
<dbReference type="InterPro" id="IPR002645">
    <property type="entry name" value="STAS_dom"/>
</dbReference>
<dbReference type="Pfam" id="PF01740">
    <property type="entry name" value="STAS"/>
    <property type="match status" value="1"/>
</dbReference>
<dbReference type="Proteomes" id="UP000642125">
    <property type="component" value="Unassembled WGS sequence"/>
</dbReference>
<dbReference type="SUPFAM" id="SSF52091">
    <property type="entry name" value="SpoIIaa-like"/>
    <property type="match status" value="1"/>
</dbReference>
<dbReference type="AlphaFoldDB" id="A0A919P9Z8"/>
<dbReference type="RefSeq" id="WP_203667766.1">
    <property type="nucleotide sequence ID" value="NZ_BONO01000006.1"/>
</dbReference>
<feature type="domain" description="STAS" evidence="1">
    <location>
        <begin position="28"/>
        <end position="123"/>
    </location>
</feature>
<proteinExistence type="predicted"/>
<dbReference type="PROSITE" id="PS50801">
    <property type="entry name" value="STAS"/>
    <property type="match status" value="1"/>
</dbReference>
<evidence type="ECO:0000313" key="2">
    <source>
        <dbReference type="EMBL" id="GIG35731.1"/>
    </source>
</evidence>
<reference evidence="2" key="1">
    <citation type="submission" date="2021-01" db="EMBL/GenBank/DDBJ databases">
        <title>Whole genome shotgun sequence of Cellulomonas pakistanensis NBRC 110800.</title>
        <authorList>
            <person name="Komaki H."/>
            <person name="Tamura T."/>
        </authorList>
    </citation>
    <scope>NUCLEOTIDE SEQUENCE</scope>
    <source>
        <strain evidence="2">NBRC 110800</strain>
    </source>
</reference>
<evidence type="ECO:0000259" key="1">
    <source>
        <dbReference type="PROSITE" id="PS50801"/>
    </source>
</evidence>
<comment type="caution">
    <text evidence="2">The sequence shown here is derived from an EMBL/GenBank/DDBJ whole genome shotgun (WGS) entry which is preliminary data.</text>
</comment>
<keyword evidence="3" id="KW-1185">Reference proteome</keyword>
<accession>A0A919P9Z8</accession>
<dbReference type="InterPro" id="IPR036513">
    <property type="entry name" value="STAS_dom_sf"/>
</dbReference>
<evidence type="ECO:0000313" key="3">
    <source>
        <dbReference type="Proteomes" id="UP000642125"/>
    </source>
</evidence>
<sequence length="123" mass="12699">MPNTVAADPTLPLPERGHVWLDESDPALLLMSGEVDVAVVEELRDRLGVESARGTDLAAALPQVRAVDMSAVTFADSSAVGLLAGLVMALQPAGERLAVRGIGPAVETLLEVTGLLPHLAVEG</sequence>
<name>A0A919P9Z8_9CELL</name>
<protein>
    <recommendedName>
        <fullName evidence="1">STAS domain-containing protein</fullName>
    </recommendedName>
</protein>
<gene>
    <name evidence="2" type="ORF">Cpa01nite_11120</name>
</gene>
<organism evidence="2 3">
    <name type="scientific">Cellulomonas pakistanensis</name>
    <dbReference type="NCBI Taxonomy" id="992287"/>
    <lineage>
        <taxon>Bacteria</taxon>
        <taxon>Bacillati</taxon>
        <taxon>Actinomycetota</taxon>
        <taxon>Actinomycetes</taxon>
        <taxon>Micrococcales</taxon>
        <taxon>Cellulomonadaceae</taxon>
        <taxon>Cellulomonas</taxon>
    </lineage>
</organism>
<dbReference type="Gene3D" id="3.30.750.24">
    <property type="entry name" value="STAS domain"/>
    <property type="match status" value="1"/>
</dbReference>
<dbReference type="CDD" id="cd07043">
    <property type="entry name" value="STAS_anti-anti-sigma_factors"/>
    <property type="match status" value="1"/>
</dbReference>